<sequence length="350" mass="39037">MPAHPLLIAKLKEVLSDHMKSLPGVPAELKDYVVWGKMFIGYLNHLEMLDGFVLDADITKWVEEVTAAKAKEEECLTYCKVHEAEKLALLMADKISPDDFEWNLDDDLMLLDLVSLGEFDANTEMTVLTSETRGDVSAASDVEKGKGHAEKCKTAEVSVSDPVVTTKQPKSATHDLKVIPEGAILVNNTCYHCVNEFHFMYACYQLLGMDRCTKCTQDKKRCSLSTEAARSTIPMIKVELAKKKDSSSSTPHPKPTARSFRSSTMTTAVFLKKSMVKRKKLMSEVVASVEPSMSLPGLINAEDMITWHMESNACKLAIILAEHEANKHKLEKVRRKICIAKRALGMKEDE</sequence>
<dbReference type="EMBL" id="SGPL01000021">
    <property type="protein sequence ID" value="THH20445.1"/>
    <property type="molecule type" value="Genomic_DNA"/>
</dbReference>
<comment type="caution">
    <text evidence="2">The sequence shown here is derived from an EMBL/GenBank/DDBJ whole genome shotgun (WGS) entry which is preliminary data.</text>
</comment>
<proteinExistence type="predicted"/>
<dbReference type="Proteomes" id="UP000310158">
    <property type="component" value="Unassembled WGS sequence"/>
</dbReference>
<gene>
    <name evidence="2" type="ORF">EW146_g899</name>
</gene>
<evidence type="ECO:0000313" key="2">
    <source>
        <dbReference type="EMBL" id="THH20445.1"/>
    </source>
</evidence>
<organism evidence="2 3">
    <name type="scientific">Bondarzewia mesenterica</name>
    <dbReference type="NCBI Taxonomy" id="1095465"/>
    <lineage>
        <taxon>Eukaryota</taxon>
        <taxon>Fungi</taxon>
        <taxon>Dikarya</taxon>
        <taxon>Basidiomycota</taxon>
        <taxon>Agaricomycotina</taxon>
        <taxon>Agaricomycetes</taxon>
        <taxon>Russulales</taxon>
        <taxon>Bondarzewiaceae</taxon>
        <taxon>Bondarzewia</taxon>
    </lineage>
</organism>
<feature type="region of interest" description="Disordered" evidence="1">
    <location>
        <begin position="241"/>
        <end position="261"/>
    </location>
</feature>
<evidence type="ECO:0000313" key="3">
    <source>
        <dbReference type="Proteomes" id="UP000310158"/>
    </source>
</evidence>
<keyword evidence="3" id="KW-1185">Reference proteome</keyword>
<evidence type="ECO:0000256" key="1">
    <source>
        <dbReference type="SAM" id="MobiDB-lite"/>
    </source>
</evidence>
<protein>
    <submittedName>
        <fullName evidence="2">Uncharacterized protein</fullName>
    </submittedName>
</protein>
<reference evidence="2 3" key="1">
    <citation type="submission" date="2019-02" db="EMBL/GenBank/DDBJ databases">
        <title>Genome sequencing of the rare red list fungi Bondarzewia mesenterica.</title>
        <authorList>
            <person name="Buettner E."/>
            <person name="Kellner H."/>
        </authorList>
    </citation>
    <scope>NUCLEOTIDE SEQUENCE [LARGE SCALE GENOMIC DNA]</scope>
    <source>
        <strain evidence="2 3">DSM 108281</strain>
    </source>
</reference>
<name>A0A4S4M5Y8_9AGAM</name>
<accession>A0A4S4M5Y8</accession>
<dbReference type="AlphaFoldDB" id="A0A4S4M5Y8"/>